<protein>
    <recommendedName>
        <fullName evidence="5">Lipoprotein</fullName>
    </recommendedName>
</protein>
<name>A0ABP9DUE6_9ACTN</name>
<feature type="signal peptide" evidence="2">
    <location>
        <begin position="1"/>
        <end position="18"/>
    </location>
</feature>
<reference evidence="4" key="1">
    <citation type="journal article" date="2019" name="Int. J. Syst. Evol. Microbiol.">
        <title>The Global Catalogue of Microorganisms (GCM) 10K type strain sequencing project: providing services to taxonomists for standard genome sequencing and annotation.</title>
        <authorList>
            <consortium name="The Broad Institute Genomics Platform"/>
            <consortium name="The Broad Institute Genome Sequencing Center for Infectious Disease"/>
            <person name="Wu L."/>
            <person name="Ma J."/>
        </authorList>
    </citation>
    <scope>NUCLEOTIDE SEQUENCE [LARGE SCALE GENOMIC DNA]</scope>
    <source>
        <strain evidence="4">JCM 13006</strain>
    </source>
</reference>
<dbReference type="EMBL" id="BAABIS010000001">
    <property type="protein sequence ID" value="GAA4859309.1"/>
    <property type="molecule type" value="Genomic_DNA"/>
</dbReference>
<organism evidence="3 4">
    <name type="scientific">Kitasatospora terrestris</name>
    <dbReference type="NCBI Taxonomy" id="258051"/>
    <lineage>
        <taxon>Bacteria</taxon>
        <taxon>Bacillati</taxon>
        <taxon>Actinomycetota</taxon>
        <taxon>Actinomycetes</taxon>
        <taxon>Kitasatosporales</taxon>
        <taxon>Streptomycetaceae</taxon>
        <taxon>Kitasatospora</taxon>
    </lineage>
</organism>
<evidence type="ECO:0000313" key="3">
    <source>
        <dbReference type="EMBL" id="GAA4859309.1"/>
    </source>
</evidence>
<evidence type="ECO:0000256" key="2">
    <source>
        <dbReference type="SAM" id="SignalP"/>
    </source>
</evidence>
<keyword evidence="2" id="KW-0732">Signal</keyword>
<accession>A0ABP9DUE6</accession>
<comment type="caution">
    <text evidence="3">The sequence shown here is derived from an EMBL/GenBank/DDBJ whole genome shotgun (WGS) entry which is preliminary data.</text>
</comment>
<dbReference type="Proteomes" id="UP001501752">
    <property type="component" value="Unassembled WGS sequence"/>
</dbReference>
<evidence type="ECO:0000313" key="4">
    <source>
        <dbReference type="Proteomes" id="UP001501752"/>
    </source>
</evidence>
<dbReference type="PROSITE" id="PS51257">
    <property type="entry name" value="PROKAR_LIPOPROTEIN"/>
    <property type="match status" value="1"/>
</dbReference>
<feature type="region of interest" description="Disordered" evidence="1">
    <location>
        <begin position="26"/>
        <end position="50"/>
    </location>
</feature>
<proteinExistence type="predicted"/>
<dbReference type="RefSeq" id="WP_345698332.1">
    <property type="nucleotide sequence ID" value="NZ_BAABIS010000001.1"/>
</dbReference>
<feature type="chain" id="PRO_5047358606" description="Lipoprotein" evidence="2">
    <location>
        <begin position="19"/>
        <end position="201"/>
    </location>
</feature>
<evidence type="ECO:0008006" key="5">
    <source>
        <dbReference type="Google" id="ProtNLM"/>
    </source>
</evidence>
<sequence length="201" mass="20788">MNIRHVAVAATLLTVALATTGCGPDDTPGTGATTTQAAPPPAAASSAAPAAPAAGQAVSASEEAAFEKAFHDSKNCATFFKAHKVLLANSAGPGQLKAVKVRTDCTQYGLTLDTSADGSVLKVAANATVVVLTKPTSGKDFPKYEAKKVSFEEFTRANKPCFDIPDPDRRPAGLICEPFFEYTVDAGGAVTSMHQTWEDQG</sequence>
<keyword evidence="4" id="KW-1185">Reference proteome</keyword>
<gene>
    <name evidence="3" type="ORF">GCM10023235_41380</name>
</gene>
<evidence type="ECO:0000256" key="1">
    <source>
        <dbReference type="SAM" id="MobiDB-lite"/>
    </source>
</evidence>